<comment type="similarity">
    <text evidence="1 5">Belongs to the RNA 3'-terminal cyclase family. Type 1 subfamily.</text>
</comment>
<dbReference type="GO" id="GO:0005737">
    <property type="term" value="C:cytoplasm"/>
    <property type="evidence" value="ECO:0007669"/>
    <property type="project" value="UniProtKB-SubCell"/>
</dbReference>
<dbReference type="STRING" id="926571.NVIE_013140"/>
<dbReference type="InterPro" id="IPR037136">
    <property type="entry name" value="RNA3'_phos_cyclase_dom_sf"/>
</dbReference>
<dbReference type="Proteomes" id="UP000027093">
    <property type="component" value="Chromosome"/>
</dbReference>
<dbReference type="GO" id="GO:0006396">
    <property type="term" value="P:RNA processing"/>
    <property type="evidence" value="ECO:0007669"/>
    <property type="project" value="UniProtKB-UniRule"/>
</dbReference>
<evidence type="ECO:0000256" key="7">
    <source>
        <dbReference type="SAM" id="MobiDB-lite"/>
    </source>
</evidence>
<dbReference type="InterPro" id="IPR017770">
    <property type="entry name" value="RNA3'_term_phos_cyc_type_1"/>
</dbReference>
<keyword evidence="4 5" id="KW-0547">Nucleotide-binding</keyword>
<evidence type="ECO:0000256" key="5">
    <source>
        <dbReference type="HAMAP-Rule" id="MF_00200"/>
    </source>
</evidence>
<dbReference type="HOGENOM" id="CLU_027882_0_0_2"/>
<comment type="subcellular location">
    <subcellularLocation>
        <location evidence="5">Cytoplasm</location>
    </subcellularLocation>
</comment>
<dbReference type="InterPro" id="IPR036553">
    <property type="entry name" value="RPTC_insert"/>
</dbReference>
<dbReference type="Gene3D" id="3.30.360.20">
    <property type="entry name" value="RNA 3'-terminal phosphate cyclase, insert domain"/>
    <property type="match status" value="1"/>
</dbReference>
<comment type="function">
    <text evidence="5">Catalyzes the conversion of 3'-phosphate to a 2',3'-cyclic phosphodiester at the end of RNA. The mechanism of action of the enzyme occurs in 3 steps: (A) adenylation of the enzyme by ATP; (B) transfer of adenylate to an RNA-N3'P to produce RNA-N3'PP5'A; (C) and attack of the adjacent 2'-hydroxyl on the 3'-phosphorus in the diester linkage to produce the cyclic end product. The biological role of this enzyme is unknown but it is likely to function in some aspects of cellular RNA processing.</text>
</comment>
<evidence type="ECO:0000313" key="10">
    <source>
        <dbReference type="EMBL" id="AIC15549.1"/>
    </source>
</evidence>
<dbReference type="EC" id="6.5.1.4" evidence="5 6"/>
<organism evidence="10 11">
    <name type="scientific">Nitrososphaera viennensis EN76</name>
    <dbReference type="NCBI Taxonomy" id="926571"/>
    <lineage>
        <taxon>Archaea</taxon>
        <taxon>Nitrososphaerota</taxon>
        <taxon>Nitrososphaeria</taxon>
        <taxon>Nitrososphaerales</taxon>
        <taxon>Nitrososphaeraceae</taxon>
        <taxon>Nitrososphaera</taxon>
    </lineage>
</organism>
<dbReference type="SUPFAM" id="SSF55205">
    <property type="entry name" value="EPT/RTPC-like"/>
    <property type="match status" value="1"/>
</dbReference>
<evidence type="ECO:0000256" key="2">
    <source>
        <dbReference type="ARBA" id="ARBA00021428"/>
    </source>
</evidence>
<evidence type="ECO:0000259" key="8">
    <source>
        <dbReference type="Pfam" id="PF01137"/>
    </source>
</evidence>
<feature type="region of interest" description="Disordered" evidence="7">
    <location>
        <begin position="1"/>
        <end position="20"/>
    </location>
</feature>
<dbReference type="PANTHER" id="PTHR11096">
    <property type="entry name" value="RNA 3' TERMINAL PHOSPHATE CYCLASE"/>
    <property type="match status" value="1"/>
</dbReference>
<dbReference type="InterPro" id="IPR000228">
    <property type="entry name" value="RNA3'_term_phos_cyc"/>
</dbReference>
<feature type="domain" description="RNA 3'-terminal phosphate cyclase" evidence="8">
    <location>
        <begin position="21"/>
        <end position="344"/>
    </location>
</feature>
<comment type="catalytic activity">
    <reaction evidence="5">
        <text>a 3'-end 3'-phospho-ribonucleotide-RNA + ATP = a 3'-end 2',3'-cyclophospho-ribonucleotide-RNA + AMP + diphosphate</text>
        <dbReference type="Rhea" id="RHEA:23976"/>
        <dbReference type="Rhea" id="RHEA-COMP:10463"/>
        <dbReference type="Rhea" id="RHEA-COMP:10464"/>
        <dbReference type="ChEBI" id="CHEBI:30616"/>
        <dbReference type="ChEBI" id="CHEBI:33019"/>
        <dbReference type="ChEBI" id="CHEBI:83062"/>
        <dbReference type="ChEBI" id="CHEBI:83064"/>
        <dbReference type="ChEBI" id="CHEBI:456215"/>
        <dbReference type="EC" id="6.5.1.4"/>
    </reaction>
</comment>
<feature type="active site" description="Tele-AMP-histidine intermediate" evidence="5">
    <location>
        <position position="326"/>
    </location>
</feature>
<dbReference type="NCBIfam" id="TIGR03399">
    <property type="entry name" value="RNA_3prim_cycl"/>
    <property type="match status" value="1"/>
</dbReference>
<dbReference type="HAMAP" id="MF_00200">
    <property type="entry name" value="RTC"/>
    <property type="match status" value="1"/>
</dbReference>
<dbReference type="InterPro" id="IPR023797">
    <property type="entry name" value="RNA3'_phos_cyclase_dom"/>
</dbReference>
<dbReference type="InterPro" id="IPR013791">
    <property type="entry name" value="RNA3'-term_phos_cycl_insert"/>
</dbReference>
<dbReference type="AlphaFoldDB" id="A0A060HG08"/>
<dbReference type="Pfam" id="PF05189">
    <property type="entry name" value="RTC_insert"/>
    <property type="match status" value="1"/>
</dbReference>
<gene>
    <name evidence="5 10" type="primary">rtcA</name>
    <name evidence="10" type="ORF">NVIE_013140</name>
</gene>
<dbReference type="PIRSF" id="PIRSF005378">
    <property type="entry name" value="RNA3'_term_phos_cycl_euk"/>
    <property type="match status" value="1"/>
</dbReference>
<dbReference type="InterPro" id="IPR020719">
    <property type="entry name" value="RNA3'_term_phos_cycl-like_CS"/>
</dbReference>
<comment type="caution">
    <text evidence="5">Lacks conserved residue(s) required for the propagation of feature annotation.</text>
</comment>
<evidence type="ECO:0000256" key="6">
    <source>
        <dbReference type="NCBIfam" id="TIGR03399"/>
    </source>
</evidence>
<dbReference type="GO" id="GO:0005524">
    <property type="term" value="F:ATP binding"/>
    <property type="evidence" value="ECO:0007669"/>
    <property type="project" value="UniProtKB-KW"/>
</dbReference>
<dbReference type="Gene3D" id="3.65.10.20">
    <property type="entry name" value="RNA 3'-terminal phosphate cyclase domain"/>
    <property type="match status" value="1"/>
</dbReference>
<evidence type="ECO:0000256" key="3">
    <source>
        <dbReference type="ARBA" id="ARBA00022598"/>
    </source>
</evidence>
<evidence type="ECO:0000259" key="9">
    <source>
        <dbReference type="Pfam" id="PF05189"/>
    </source>
</evidence>
<name>A0A060HG08_9ARCH</name>
<feature type="compositionally biased region" description="Basic and acidic residues" evidence="7">
    <location>
        <begin position="1"/>
        <end position="15"/>
    </location>
</feature>
<evidence type="ECO:0000256" key="4">
    <source>
        <dbReference type="ARBA" id="ARBA00022741"/>
    </source>
</evidence>
<protein>
    <recommendedName>
        <fullName evidence="2 5">RNA 3'-terminal phosphate cyclase</fullName>
        <shortName evidence="5">RNA cyclase</shortName>
        <shortName evidence="5">RNA-3'-phosphate cyclase</shortName>
        <ecNumber evidence="5 6">6.5.1.4</ecNumber>
    </recommendedName>
</protein>
<sequence length="363" mass="38226">MSRQEKNHIDMEPIKIDGSQGEGGGQILRTAISLSAVTGTPVEVTDIRAKRENPGLRPSHLAAVKVVADLFGARVENLQVGAEWVRFSPSAGGRFAGGPRRVDIGTAGSISLTLMAAIPAVSLSGNGLEIEITGGTDVRASPTTDYMRYVVSEAYRSAGIKFSLDVLKRGYYPKGGGIVKATIEPCSKPAPVELLNGRAVAPRITSVCSQLPKHVAERQISAALLSLEKSGIKCTNYTASFETAPSPGTSMLVYSASDFGGPFVGGDSIGEVGKRAEQVGQEAAARYLESTLAGAAVDPFLADMLVLPMCLAKGISKYRTSRVTEHLRTNLQVARQVAGCKYDIVQSPGKGEEFVITIQGNSA</sequence>
<keyword evidence="5" id="KW-0963">Cytoplasm</keyword>
<dbReference type="Pfam" id="PF01137">
    <property type="entry name" value="RTC"/>
    <property type="match status" value="1"/>
</dbReference>
<dbReference type="KEGG" id="nvn:NVIE_013140"/>
<keyword evidence="11" id="KW-1185">Reference proteome</keyword>
<evidence type="ECO:0000313" key="11">
    <source>
        <dbReference type="Proteomes" id="UP000027093"/>
    </source>
</evidence>
<feature type="domain" description="RNA 3'-terminal phosphate cyclase insert" evidence="9">
    <location>
        <begin position="197"/>
        <end position="289"/>
    </location>
</feature>
<dbReference type="GO" id="GO:0003963">
    <property type="term" value="F:RNA-3'-phosphate cyclase activity"/>
    <property type="evidence" value="ECO:0007669"/>
    <property type="project" value="UniProtKB-UniRule"/>
</dbReference>
<evidence type="ECO:0000256" key="1">
    <source>
        <dbReference type="ARBA" id="ARBA00009206"/>
    </source>
</evidence>
<accession>A0A060HG08</accession>
<dbReference type="PANTHER" id="PTHR11096:SF0">
    <property type="entry name" value="RNA 3'-TERMINAL PHOSPHATE CYCLASE"/>
    <property type="match status" value="1"/>
</dbReference>
<dbReference type="PROSITE" id="PS01287">
    <property type="entry name" value="RTC"/>
    <property type="match status" value="1"/>
</dbReference>
<keyword evidence="3 5" id="KW-0436">Ligase</keyword>
<dbReference type="InterPro" id="IPR013792">
    <property type="entry name" value="RNA3'P_cycl/enolpyr_Trfase_a/b"/>
</dbReference>
<proteinExistence type="inferred from homology"/>
<reference evidence="10 11" key="1">
    <citation type="journal article" date="2014" name="Int. J. Syst. Evol. Microbiol.">
        <title>Nitrososphaera viennensis gen. nov., sp. nov., an aerobic and mesophilic, ammonia-oxidizing archaeon from soil and a member of the archaeal phylum Thaumarchaeota.</title>
        <authorList>
            <person name="Stieglmeier M."/>
            <person name="Klingl A."/>
            <person name="Alves R.J."/>
            <person name="Rittmann S.K."/>
            <person name="Melcher M."/>
            <person name="Leisch N."/>
            <person name="Schleper C."/>
        </authorList>
    </citation>
    <scope>NUCLEOTIDE SEQUENCE [LARGE SCALE GENOMIC DNA]</scope>
    <source>
        <strain evidence="10">EN76</strain>
    </source>
</reference>
<keyword evidence="5" id="KW-0067">ATP-binding</keyword>
<dbReference type="EMBL" id="CP007536">
    <property type="protein sequence ID" value="AIC15549.1"/>
    <property type="molecule type" value="Genomic_DNA"/>
</dbReference>